<organism evidence="1 2">
    <name type="scientific">Paenibacillus phoenicis</name>
    <dbReference type="NCBI Taxonomy" id="554117"/>
    <lineage>
        <taxon>Bacteria</taxon>
        <taxon>Bacillati</taxon>
        <taxon>Bacillota</taxon>
        <taxon>Bacilli</taxon>
        <taxon>Bacillales</taxon>
        <taxon>Paenibacillaceae</taxon>
        <taxon>Paenibacillus</taxon>
    </lineage>
</organism>
<comment type="caution">
    <text evidence="1">The sequence shown here is derived from an EMBL/GenBank/DDBJ whole genome shotgun (WGS) entry which is preliminary data.</text>
</comment>
<proteinExistence type="predicted"/>
<reference evidence="1 2" key="1">
    <citation type="submission" date="2023-12" db="EMBL/GenBank/DDBJ databases">
        <title>Whole genome sequencing of Paenibacillus phoenicis isolated from the Phoenix Mars Lander spacecraft assembly facility.</title>
        <authorList>
            <person name="Garcia A."/>
            <person name="Venkateswaran K."/>
        </authorList>
    </citation>
    <scope>NUCLEOTIDE SEQUENCE [LARGE SCALE GENOMIC DNA]</scope>
    <source>
        <strain evidence="1 2">3PO2SA</strain>
    </source>
</reference>
<dbReference type="Proteomes" id="UP001292216">
    <property type="component" value="Unassembled WGS sequence"/>
</dbReference>
<gene>
    <name evidence="1" type="ORF">U9M73_19190</name>
</gene>
<evidence type="ECO:0000313" key="1">
    <source>
        <dbReference type="EMBL" id="MEA3572051.1"/>
    </source>
</evidence>
<accession>A0ABU5PQ15</accession>
<protein>
    <submittedName>
        <fullName evidence="1">Uncharacterized protein</fullName>
    </submittedName>
</protein>
<keyword evidence="2" id="KW-1185">Reference proteome</keyword>
<dbReference type="RefSeq" id="WP_085169414.1">
    <property type="nucleotide sequence ID" value="NZ_CBCSKM010000002.1"/>
</dbReference>
<name>A0ABU5PQ15_9BACL</name>
<sequence length="60" mass="6776">MVLFCTPLGTELAEMHRVFHQAQEKRGIELFKSYDTASLEIVADFLEKLASLVAEPPKPE</sequence>
<dbReference type="EMBL" id="JAYERP010000001">
    <property type="protein sequence ID" value="MEA3572051.1"/>
    <property type="molecule type" value="Genomic_DNA"/>
</dbReference>
<evidence type="ECO:0000313" key="2">
    <source>
        <dbReference type="Proteomes" id="UP001292216"/>
    </source>
</evidence>